<dbReference type="PRINTS" id="PR00813">
    <property type="entry name" value="BCTERIALGSPG"/>
</dbReference>
<accession>A0A1F5QCG1</accession>
<keyword evidence="2" id="KW-1133">Transmembrane helix</keyword>
<dbReference type="EMBL" id="MFFF01000012">
    <property type="protein sequence ID" value="OGE99846.1"/>
    <property type="molecule type" value="Genomic_DNA"/>
</dbReference>
<evidence type="ECO:0000313" key="4">
    <source>
        <dbReference type="Proteomes" id="UP000177235"/>
    </source>
</evidence>
<evidence type="ECO:0000256" key="1">
    <source>
        <dbReference type="ARBA" id="ARBA00022481"/>
    </source>
</evidence>
<dbReference type="GO" id="GO:0015627">
    <property type="term" value="C:type II protein secretion system complex"/>
    <property type="evidence" value="ECO:0007669"/>
    <property type="project" value="InterPro"/>
</dbReference>
<keyword evidence="2" id="KW-0472">Membrane</keyword>
<dbReference type="PANTHER" id="PTHR30093">
    <property type="entry name" value="GENERAL SECRETION PATHWAY PROTEIN G"/>
    <property type="match status" value="1"/>
</dbReference>
<feature type="transmembrane region" description="Helical" evidence="2">
    <location>
        <begin position="6"/>
        <end position="32"/>
    </location>
</feature>
<evidence type="ECO:0000256" key="2">
    <source>
        <dbReference type="SAM" id="Phobius"/>
    </source>
</evidence>
<reference evidence="3 4" key="1">
    <citation type="journal article" date="2016" name="Nat. Commun.">
        <title>Thousands of microbial genomes shed light on interconnected biogeochemical processes in an aquifer system.</title>
        <authorList>
            <person name="Anantharaman K."/>
            <person name="Brown C.T."/>
            <person name="Hug L.A."/>
            <person name="Sharon I."/>
            <person name="Castelle C.J."/>
            <person name="Probst A.J."/>
            <person name="Thomas B.C."/>
            <person name="Singh A."/>
            <person name="Wilkins M.J."/>
            <person name="Karaoz U."/>
            <person name="Brodie E.L."/>
            <person name="Williams K.H."/>
            <person name="Hubbard S.S."/>
            <person name="Banfield J.F."/>
        </authorList>
    </citation>
    <scope>NUCLEOTIDE SEQUENCE [LARGE SCALE GENOMIC DNA]</scope>
</reference>
<dbReference type="GO" id="GO:0015628">
    <property type="term" value="P:protein secretion by the type II secretion system"/>
    <property type="evidence" value="ECO:0007669"/>
    <property type="project" value="InterPro"/>
</dbReference>
<dbReference type="AlphaFoldDB" id="A0A1F5QCG1"/>
<protein>
    <recommendedName>
        <fullName evidence="5">Type II secretion system protein GspG C-terminal domain-containing protein</fullName>
    </recommendedName>
</protein>
<keyword evidence="1" id="KW-0488">Methylation</keyword>
<keyword evidence="2" id="KW-0812">Transmembrane</keyword>
<dbReference type="NCBIfam" id="TIGR02532">
    <property type="entry name" value="IV_pilin_GFxxxE"/>
    <property type="match status" value="1"/>
</dbReference>
<sequence>MKQKGFTLIELLVVVSVIGLMASIVLVSLNTARQKARNARRLADAHQIVNALHLYLADSQGMVGCGAVISIGTDFDTGQCLPTALSSYMSRLPRDPINDAGAQYIYYICTEGSACNTQFAEGRHFIRINLEPTQANQYFFIK</sequence>
<gene>
    <name evidence="3" type="ORF">A3J05_01920</name>
</gene>
<dbReference type="Pfam" id="PF07963">
    <property type="entry name" value="N_methyl"/>
    <property type="match status" value="1"/>
</dbReference>
<evidence type="ECO:0000313" key="3">
    <source>
        <dbReference type="EMBL" id="OGE99846.1"/>
    </source>
</evidence>
<dbReference type="InterPro" id="IPR012902">
    <property type="entry name" value="N_methyl_site"/>
</dbReference>
<proteinExistence type="predicted"/>
<dbReference type="InterPro" id="IPR045584">
    <property type="entry name" value="Pilin-like"/>
</dbReference>
<organism evidence="3 4">
    <name type="scientific">Candidatus Doudnabacteria bacterium RIFCSPLOWO2_02_FULL_48_13</name>
    <dbReference type="NCBI Taxonomy" id="1817845"/>
    <lineage>
        <taxon>Bacteria</taxon>
        <taxon>Candidatus Doudnaibacteriota</taxon>
    </lineage>
</organism>
<name>A0A1F5QCG1_9BACT</name>
<dbReference type="SUPFAM" id="SSF54523">
    <property type="entry name" value="Pili subunits"/>
    <property type="match status" value="1"/>
</dbReference>
<dbReference type="PROSITE" id="PS00409">
    <property type="entry name" value="PROKAR_NTER_METHYL"/>
    <property type="match status" value="1"/>
</dbReference>
<evidence type="ECO:0008006" key="5">
    <source>
        <dbReference type="Google" id="ProtNLM"/>
    </source>
</evidence>
<dbReference type="InterPro" id="IPR000983">
    <property type="entry name" value="Bac_GSPG_pilin"/>
</dbReference>
<dbReference type="Proteomes" id="UP000177235">
    <property type="component" value="Unassembled WGS sequence"/>
</dbReference>
<comment type="caution">
    <text evidence="3">The sequence shown here is derived from an EMBL/GenBank/DDBJ whole genome shotgun (WGS) entry which is preliminary data.</text>
</comment>
<dbReference type="Gene3D" id="3.30.700.10">
    <property type="entry name" value="Glycoprotein, Type 4 Pilin"/>
    <property type="match status" value="1"/>
</dbReference>